<dbReference type="STRING" id="945553.A0A0D2MNX4"/>
<dbReference type="InterPro" id="IPR036537">
    <property type="entry name" value="Adaptor_Cbl_N_dom_sf"/>
</dbReference>
<dbReference type="OrthoDB" id="2978551at2759"/>
<evidence type="ECO:0000313" key="3">
    <source>
        <dbReference type="Proteomes" id="UP000054270"/>
    </source>
</evidence>
<evidence type="ECO:0008006" key="4">
    <source>
        <dbReference type="Google" id="ProtNLM"/>
    </source>
</evidence>
<keyword evidence="1" id="KW-0732">Signal</keyword>
<reference evidence="3" key="1">
    <citation type="submission" date="2014-04" db="EMBL/GenBank/DDBJ databases">
        <title>Evolutionary Origins and Diversification of the Mycorrhizal Mutualists.</title>
        <authorList>
            <consortium name="DOE Joint Genome Institute"/>
            <consortium name="Mycorrhizal Genomics Consortium"/>
            <person name="Kohler A."/>
            <person name="Kuo A."/>
            <person name="Nagy L.G."/>
            <person name="Floudas D."/>
            <person name="Copeland A."/>
            <person name="Barry K.W."/>
            <person name="Cichocki N."/>
            <person name="Veneault-Fourrey C."/>
            <person name="LaButti K."/>
            <person name="Lindquist E.A."/>
            <person name="Lipzen A."/>
            <person name="Lundell T."/>
            <person name="Morin E."/>
            <person name="Murat C."/>
            <person name="Riley R."/>
            <person name="Ohm R."/>
            <person name="Sun H."/>
            <person name="Tunlid A."/>
            <person name="Henrissat B."/>
            <person name="Grigoriev I.V."/>
            <person name="Hibbett D.S."/>
            <person name="Martin F."/>
        </authorList>
    </citation>
    <scope>NUCLEOTIDE SEQUENCE [LARGE SCALE GENOMIC DNA]</scope>
    <source>
        <strain evidence="3">FD-334 SS-4</strain>
    </source>
</reference>
<accession>A0A0D2MNX4</accession>
<sequence length="172" mass="20303">MALATTLVIVAFATALKDIIEVARDIRDAFEKLPQNYESIRNLASEIVKTVQKMKRLYTEKKDVLESSPELQESLSDLRQEMIDVYRRCGRLLPPISERKRDKFKIAFYSFWRREEIQRLISELKNHIDNCYKQFTVRDEGVLIRFVRSETILCSYFPQFASKLQLIKLPAH</sequence>
<dbReference type="EMBL" id="KN817531">
    <property type="protein sequence ID" value="KJA25618.1"/>
    <property type="molecule type" value="Genomic_DNA"/>
</dbReference>
<dbReference type="Gene3D" id="1.20.930.20">
    <property type="entry name" value="Adaptor protein Cbl, N-terminal domain"/>
    <property type="match status" value="1"/>
</dbReference>
<organism evidence="2 3">
    <name type="scientific">Hypholoma sublateritium (strain FD-334 SS-4)</name>
    <dbReference type="NCBI Taxonomy" id="945553"/>
    <lineage>
        <taxon>Eukaryota</taxon>
        <taxon>Fungi</taxon>
        <taxon>Dikarya</taxon>
        <taxon>Basidiomycota</taxon>
        <taxon>Agaricomycotina</taxon>
        <taxon>Agaricomycetes</taxon>
        <taxon>Agaricomycetidae</taxon>
        <taxon>Agaricales</taxon>
        <taxon>Agaricineae</taxon>
        <taxon>Strophariaceae</taxon>
        <taxon>Hypholoma</taxon>
    </lineage>
</organism>
<protein>
    <recommendedName>
        <fullName evidence="4">NACHT-NTPase and P-loop NTPases N-terminal domain-containing protein</fullName>
    </recommendedName>
</protein>
<evidence type="ECO:0000256" key="1">
    <source>
        <dbReference type="SAM" id="SignalP"/>
    </source>
</evidence>
<feature type="chain" id="PRO_5012407261" description="NACHT-NTPase and P-loop NTPases N-terminal domain-containing protein" evidence="1">
    <location>
        <begin position="16"/>
        <end position="172"/>
    </location>
</feature>
<name>A0A0D2MNX4_HYPSF</name>
<dbReference type="Proteomes" id="UP000054270">
    <property type="component" value="Unassembled WGS sequence"/>
</dbReference>
<gene>
    <name evidence="2" type="ORF">HYPSUDRAFT_409334</name>
</gene>
<feature type="signal peptide" evidence="1">
    <location>
        <begin position="1"/>
        <end position="15"/>
    </location>
</feature>
<evidence type="ECO:0000313" key="2">
    <source>
        <dbReference type="EMBL" id="KJA25618.1"/>
    </source>
</evidence>
<dbReference type="GO" id="GO:0007166">
    <property type="term" value="P:cell surface receptor signaling pathway"/>
    <property type="evidence" value="ECO:0007669"/>
    <property type="project" value="InterPro"/>
</dbReference>
<dbReference type="AlphaFoldDB" id="A0A0D2MNX4"/>
<keyword evidence="3" id="KW-1185">Reference proteome</keyword>
<proteinExistence type="predicted"/>